<dbReference type="Proteomes" id="UP000002770">
    <property type="component" value="Unassembled WGS sequence"/>
</dbReference>
<evidence type="ECO:0000313" key="2">
    <source>
        <dbReference type="Proteomes" id="UP000002770"/>
    </source>
</evidence>
<dbReference type="STRING" id="658187.LDG_8496"/>
<evidence type="ECO:0000313" key="1">
    <source>
        <dbReference type="EMBL" id="EHL29534.1"/>
    </source>
</evidence>
<organism evidence="1 2">
    <name type="scientific">Legionella drancourtii LLAP12</name>
    <dbReference type="NCBI Taxonomy" id="658187"/>
    <lineage>
        <taxon>Bacteria</taxon>
        <taxon>Pseudomonadati</taxon>
        <taxon>Pseudomonadota</taxon>
        <taxon>Gammaproteobacteria</taxon>
        <taxon>Legionellales</taxon>
        <taxon>Legionellaceae</taxon>
        <taxon>Legionella</taxon>
    </lineage>
</organism>
<dbReference type="EMBL" id="JH413847">
    <property type="protein sequence ID" value="EHL29534.1"/>
    <property type="molecule type" value="Genomic_DNA"/>
</dbReference>
<name>G9ET67_9GAMM</name>
<dbReference type="HOGENOM" id="CLU_3291773_0_0_6"/>
<protein>
    <submittedName>
        <fullName evidence="1">Uncharacterized protein</fullName>
    </submittedName>
</protein>
<dbReference type="InParanoid" id="G9ET67"/>
<reference evidence="1 2" key="1">
    <citation type="journal article" date="2011" name="BMC Genomics">
        <title>Insight into cross-talk between intra-amoebal pathogens.</title>
        <authorList>
            <person name="Gimenez G."/>
            <person name="Bertelli C."/>
            <person name="Moliner C."/>
            <person name="Robert C."/>
            <person name="Raoult D."/>
            <person name="Fournier P.E."/>
            <person name="Greub G."/>
        </authorList>
    </citation>
    <scope>NUCLEOTIDE SEQUENCE [LARGE SCALE GENOMIC DNA]</scope>
    <source>
        <strain evidence="1 2">LLAP12</strain>
    </source>
</reference>
<proteinExistence type="predicted"/>
<keyword evidence="2" id="KW-1185">Reference proteome</keyword>
<sequence length="40" mass="4719">MRNDAKCAKIERQYIIREKVACNYMYKHIANNKDLNASTT</sequence>
<gene>
    <name evidence="1" type="ORF">LDG_8496</name>
</gene>
<dbReference type="AlphaFoldDB" id="G9ET67"/>
<accession>G9ET67</accession>